<dbReference type="Pfam" id="PF22200">
    <property type="entry name" value="ExsA_N"/>
    <property type="match status" value="1"/>
</dbReference>
<dbReference type="PANTHER" id="PTHR47504:SF5">
    <property type="entry name" value="RIGHT ORIGIN-BINDING PROTEIN"/>
    <property type="match status" value="1"/>
</dbReference>
<keyword evidence="2 5" id="KW-0238">DNA-binding</keyword>
<dbReference type="InterPro" id="IPR018060">
    <property type="entry name" value="HTH_AraC"/>
</dbReference>
<dbReference type="EMBL" id="FNGY01000015">
    <property type="protein sequence ID" value="SDO50025.1"/>
    <property type="molecule type" value="Genomic_DNA"/>
</dbReference>
<keyword evidence="3" id="KW-0804">Transcription</keyword>
<evidence type="ECO:0000259" key="4">
    <source>
        <dbReference type="PROSITE" id="PS01124"/>
    </source>
</evidence>
<dbReference type="AlphaFoldDB" id="A0A1H0K1Z0"/>
<dbReference type="Gene3D" id="1.10.10.60">
    <property type="entry name" value="Homeodomain-like"/>
    <property type="match status" value="1"/>
</dbReference>
<protein>
    <submittedName>
        <fullName evidence="5">AraC-type DNA-binding protein</fullName>
    </submittedName>
</protein>
<keyword evidence="6" id="KW-1185">Reference proteome</keyword>
<feature type="domain" description="HTH araC/xylS-type" evidence="4">
    <location>
        <begin position="163"/>
        <end position="260"/>
    </location>
</feature>
<accession>A0A1H0K1Z0</accession>
<dbReference type="PANTHER" id="PTHR47504">
    <property type="entry name" value="RIGHT ORIGIN-BINDING PROTEIN"/>
    <property type="match status" value="1"/>
</dbReference>
<dbReference type="Proteomes" id="UP000183200">
    <property type="component" value="Unassembled WGS sequence"/>
</dbReference>
<dbReference type="GO" id="GO:0003700">
    <property type="term" value="F:DNA-binding transcription factor activity"/>
    <property type="evidence" value="ECO:0007669"/>
    <property type="project" value="InterPro"/>
</dbReference>
<evidence type="ECO:0000256" key="3">
    <source>
        <dbReference type="ARBA" id="ARBA00023163"/>
    </source>
</evidence>
<name>A0A1H0K1Z0_9SPHI</name>
<evidence type="ECO:0000313" key="5">
    <source>
        <dbReference type="EMBL" id="SDO50025.1"/>
    </source>
</evidence>
<dbReference type="SUPFAM" id="SSF46689">
    <property type="entry name" value="Homeodomain-like"/>
    <property type="match status" value="2"/>
</dbReference>
<dbReference type="Pfam" id="PF12833">
    <property type="entry name" value="HTH_18"/>
    <property type="match status" value="1"/>
</dbReference>
<dbReference type="InterPro" id="IPR054015">
    <property type="entry name" value="ExsA-like_N"/>
</dbReference>
<evidence type="ECO:0000256" key="1">
    <source>
        <dbReference type="ARBA" id="ARBA00023015"/>
    </source>
</evidence>
<organism evidence="5 6">
    <name type="scientific">Pedobacter steynii</name>
    <dbReference type="NCBI Taxonomy" id="430522"/>
    <lineage>
        <taxon>Bacteria</taxon>
        <taxon>Pseudomonadati</taxon>
        <taxon>Bacteroidota</taxon>
        <taxon>Sphingobacteriia</taxon>
        <taxon>Sphingobacteriales</taxon>
        <taxon>Sphingobacteriaceae</taxon>
        <taxon>Pedobacter</taxon>
    </lineage>
</organism>
<proteinExistence type="predicted"/>
<gene>
    <name evidence="5" type="ORF">SAMN05421820_115145</name>
</gene>
<evidence type="ECO:0000256" key="2">
    <source>
        <dbReference type="ARBA" id="ARBA00023125"/>
    </source>
</evidence>
<reference evidence="6" key="1">
    <citation type="submission" date="2016-10" db="EMBL/GenBank/DDBJ databases">
        <authorList>
            <person name="Varghese N."/>
            <person name="Submissions S."/>
        </authorList>
    </citation>
    <scope>NUCLEOTIDE SEQUENCE [LARGE SCALE GENOMIC DNA]</scope>
    <source>
        <strain evidence="6">DSM 19110</strain>
    </source>
</reference>
<dbReference type="SMART" id="SM00342">
    <property type="entry name" value="HTH_ARAC"/>
    <property type="match status" value="1"/>
</dbReference>
<dbReference type="InterPro" id="IPR009057">
    <property type="entry name" value="Homeodomain-like_sf"/>
</dbReference>
<sequence>MGVSVFDYHMEESSVRNKIILNKNLFSFLIEGGKEVYYGKQHDKLTGNQFLILSEGNCLMTETTTVQNRYRSLLLFFDVQVLEKFVKLNRLVITKSSPEPYLVLEYDEYLRFFVKSLSDHKIASSFLPNFLESKLFELLYYLISKLGTSFLYSFMLRPGGTQNQFREIVENNSLKKLSVEELAFLSNMSLSTFKRQFKEIYHTSPAKWFLKQRLQFAAVLLAQENKRPIEIYEELGFESLSSFIHSFKTEYGTTPRQFQP</sequence>
<dbReference type="PROSITE" id="PS01124">
    <property type="entry name" value="HTH_ARAC_FAMILY_2"/>
    <property type="match status" value="1"/>
</dbReference>
<keyword evidence="1" id="KW-0805">Transcription regulation</keyword>
<dbReference type="InterPro" id="IPR050959">
    <property type="entry name" value="MarA-like"/>
</dbReference>
<dbReference type="GO" id="GO:0043565">
    <property type="term" value="F:sequence-specific DNA binding"/>
    <property type="evidence" value="ECO:0007669"/>
    <property type="project" value="InterPro"/>
</dbReference>
<evidence type="ECO:0000313" key="6">
    <source>
        <dbReference type="Proteomes" id="UP000183200"/>
    </source>
</evidence>